<keyword evidence="1" id="KW-0596">Phosphopantetheine</keyword>
<dbReference type="Gene3D" id="2.30.38.10">
    <property type="entry name" value="Luciferase, Domain 3"/>
    <property type="match status" value="1"/>
</dbReference>
<dbReference type="Pfam" id="PF13193">
    <property type="entry name" value="AMP-binding_C"/>
    <property type="match status" value="1"/>
</dbReference>
<dbReference type="SUPFAM" id="SSF56801">
    <property type="entry name" value="Acetyl-CoA synthetase-like"/>
    <property type="match status" value="1"/>
</dbReference>
<dbReference type="SUPFAM" id="SSF47336">
    <property type="entry name" value="ACP-like"/>
    <property type="match status" value="1"/>
</dbReference>
<dbReference type="InterPro" id="IPR025110">
    <property type="entry name" value="AMP-bd_C"/>
</dbReference>
<reference evidence="4 5" key="1">
    <citation type="submission" date="2016-10" db="EMBL/GenBank/DDBJ databases">
        <authorList>
            <person name="Varghese N."/>
            <person name="Submissions S."/>
        </authorList>
    </citation>
    <scope>NUCLEOTIDE SEQUENCE [LARGE SCALE GENOMIC DNA]</scope>
    <source>
        <strain evidence="4 5">DSM 2260</strain>
    </source>
</reference>
<evidence type="ECO:0000256" key="2">
    <source>
        <dbReference type="ARBA" id="ARBA00022553"/>
    </source>
</evidence>
<dbReference type="InterPro" id="IPR036736">
    <property type="entry name" value="ACP-like_sf"/>
</dbReference>
<dbReference type="InterPro" id="IPR001031">
    <property type="entry name" value="Thioesterase"/>
</dbReference>
<dbReference type="SUPFAM" id="SSF53474">
    <property type="entry name" value="alpha/beta-Hydrolases"/>
    <property type="match status" value="1"/>
</dbReference>
<dbReference type="Gene3D" id="3.40.50.980">
    <property type="match status" value="2"/>
</dbReference>
<dbReference type="PROSITE" id="PS00012">
    <property type="entry name" value="PHOSPHOPANTETHEINE"/>
    <property type="match status" value="1"/>
</dbReference>
<dbReference type="Pfam" id="PF00501">
    <property type="entry name" value="AMP-binding"/>
    <property type="match status" value="1"/>
</dbReference>
<dbReference type="Proteomes" id="UP000198717">
    <property type="component" value="Unassembled WGS sequence"/>
</dbReference>
<keyword evidence="5" id="KW-1185">Reference proteome</keyword>
<gene>
    <name evidence="4" type="ORF">SAMN04488504_12280</name>
</gene>
<evidence type="ECO:0000313" key="4">
    <source>
        <dbReference type="EMBL" id="SDF17779.1"/>
    </source>
</evidence>
<dbReference type="CDD" id="cd12117">
    <property type="entry name" value="A_NRPS_Srf_like"/>
    <property type="match status" value="1"/>
</dbReference>
<dbReference type="Gene3D" id="3.30.300.30">
    <property type="match status" value="1"/>
</dbReference>
<dbReference type="InterPro" id="IPR009081">
    <property type="entry name" value="PP-bd_ACP"/>
</dbReference>
<accession>A0ABY0NEU9</accession>
<dbReference type="PROSITE" id="PS50075">
    <property type="entry name" value="CARRIER"/>
    <property type="match status" value="1"/>
</dbReference>
<dbReference type="InterPro" id="IPR029058">
    <property type="entry name" value="AB_hydrolase_fold"/>
</dbReference>
<dbReference type="EMBL" id="FNAJ01000022">
    <property type="protein sequence ID" value="SDF17779.1"/>
    <property type="molecule type" value="Genomic_DNA"/>
</dbReference>
<dbReference type="InterPro" id="IPR006162">
    <property type="entry name" value="Ppantetheine_attach_site"/>
</dbReference>
<dbReference type="SMART" id="SM00824">
    <property type="entry name" value="PKS_TE"/>
    <property type="match status" value="1"/>
</dbReference>
<sequence>MEWAGQQVSYEALNRRANQLAHHLRGMGVGPEVRVGLCVERSLEWVVSALGILKAGGVYVPLDASYPLERLGWMKREAGVALLVAQEKLADEVAAGGELVVSVDTEWATQIARQPETNPEARVGGGNLAYVMFTSGSTGKPKGVAVPQRAVTRLVKGSGVADFGPEEVWLQLAPTGFDASTLEVWGALLHGGKLVVYPEGPLELEAVGRRLKEAGVTSLWLTAALFEQMQAYQPEALSGVRQVLAGGDVLSVGRVRERVRRGGILLNGYGPTEGTTFTTVHRVAEEDVGLTVPIGKPVGNTRVYVLDEGMRPVPVGVRGELYVGGEGLAEGYVGRPEWTAERFVPSPFGEGERVYRTGDEVRWQEGGVLEFLGRRDAQVKVRGYRIELGEVEEALKQHAQVKEAAAVVRGEGQEKRVEAYVVAPGGEGGALKEYVRQKLPEYMVPSVVVVLEALPLTPNGKVDRKALAATDLRSRVAAETFVTPRTDAERVLAGIFSEVLGVPRVGLHDDFFELGGHSLLATQVVARVRTELGVDMPLRALFEAPTVLRLAVWLLSSDTEAGARDCVALQPEGAGTPVFLVHAVGGAVGPYRALARSMGRERPLYGFQAAGLDGREPPLEQVEALARRYVDAMRERQPKGPYVLGGWSLGGVVAFEMARELERQGQSVALLVLLDSFAPGENAPSREPDAALLLAGMAMDLARTAGAESTLRPEALSGLTEEAQFTAVVEHARQAGWLPPEVEASTLRAWRDVTRANLRALAAYRPGPVQCPVLLLRAKDAQRSQAVEPSHGWARWGLSGLTVEDVPGDHYSVLREPRVETLARRLVEHVGAATGRHEAAGQQGEG</sequence>
<dbReference type="PANTHER" id="PTHR45527:SF1">
    <property type="entry name" value="FATTY ACID SYNTHASE"/>
    <property type="match status" value="1"/>
</dbReference>
<comment type="caution">
    <text evidence="4">The sequence shown here is derived from an EMBL/GenBank/DDBJ whole genome shotgun (WGS) entry which is preliminary data.</text>
</comment>
<evidence type="ECO:0000259" key="3">
    <source>
        <dbReference type="PROSITE" id="PS50075"/>
    </source>
</evidence>
<name>A0ABY0NEU9_9BACT</name>
<dbReference type="Pfam" id="PF00550">
    <property type="entry name" value="PP-binding"/>
    <property type="match status" value="1"/>
</dbReference>
<dbReference type="Gene3D" id="3.40.50.1820">
    <property type="entry name" value="alpha/beta hydrolase"/>
    <property type="match status" value="1"/>
</dbReference>
<organism evidence="4 5">
    <name type="scientific">Myxococcus virescens</name>
    <dbReference type="NCBI Taxonomy" id="83456"/>
    <lineage>
        <taxon>Bacteria</taxon>
        <taxon>Pseudomonadati</taxon>
        <taxon>Myxococcota</taxon>
        <taxon>Myxococcia</taxon>
        <taxon>Myxococcales</taxon>
        <taxon>Cystobacterineae</taxon>
        <taxon>Myxococcaceae</taxon>
        <taxon>Myxococcus</taxon>
    </lineage>
</organism>
<dbReference type="InterPro" id="IPR010071">
    <property type="entry name" value="AA_adenyl_dom"/>
</dbReference>
<evidence type="ECO:0000313" key="5">
    <source>
        <dbReference type="Proteomes" id="UP000198717"/>
    </source>
</evidence>
<dbReference type="Pfam" id="PF00975">
    <property type="entry name" value="Thioesterase"/>
    <property type="match status" value="1"/>
</dbReference>
<dbReference type="PROSITE" id="PS00455">
    <property type="entry name" value="AMP_BINDING"/>
    <property type="match status" value="1"/>
</dbReference>
<dbReference type="InterPro" id="IPR020802">
    <property type="entry name" value="TesA-like"/>
</dbReference>
<dbReference type="InterPro" id="IPR045851">
    <property type="entry name" value="AMP-bd_C_sf"/>
</dbReference>
<evidence type="ECO:0000256" key="1">
    <source>
        <dbReference type="ARBA" id="ARBA00022450"/>
    </source>
</evidence>
<keyword evidence="2" id="KW-0597">Phosphoprotein</keyword>
<protein>
    <submittedName>
        <fullName evidence="4">Amino acid adenylation domain-containing protein</fullName>
    </submittedName>
</protein>
<dbReference type="InterPro" id="IPR020806">
    <property type="entry name" value="PKS_PP-bd"/>
</dbReference>
<dbReference type="Gene3D" id="1.10.1200.10">
    <property type="entry name" value="ACP-like"/>
    <property type="match status" value="1"/>
</dbReference>
<dbReference type="InterPro" id="IPR020845">
    <property type="entry name" value="AMP-binding_CS"/>
</dbReference>
<proteinExistence type="predicted"/>
<feature type="domain" description="Carrier" evidence="3">
    <location>
        <begin position="483"/>
        <end position="558"/>
    </location>
</feature>
<dbReference type="InterPro" id="IPR000873">
    <property type="entry name" value="AMP-dep_synth/lig_dom"/>
</dbReference>
<dbReference type="SMART" id="SM00823">
    <property type="entry name" value="PKS_PP"/>
    <property type="match status" value="1"/>
</dbReference>
<dbReference type="NCBIfam" id="TIGR01733">
    <property type="entry name" value="AA-adenyl-dom"/>
    <property type="match status" value="1"/>
</dbReference>
<dbReference type="PANTHER" id="PTHR45527">
    <property type="entry name" value="NONRIBOSOMAL PEPTIDE SYNTHETASE"/>
    <property type="match status" value="1"/>
</dbReference>